<evidence type="ECO:0000256" key="8">
    <source>
        <dbReference type="SAM" id="Phobius"/>
    </source>
</evidence>
<dbReference type="InterPro" id="IPR001036">
    <property type="entry name" value="Acrflvin-R"/>
</dbReference>
<evidence type="ECO:0000313" key="9">
    <source>
        <dbReference type="EMBL" id="TKI70933.1"/>
    </source>
</evidence>
<evidence type="ECO:0000256" key="1">
    <source>
        <dbReference type="ARBA" id="ARBA00004651"/>
    </source>
</evidence>
<reference evidence="9 10" key="1">
    <citation type="submission" date="2019-04" db="EMBL/GenBank/DDBJ databases">
        <title>Sulfurimonas crateris sp. nov. a facultative anaerobic sulfur-oxidizing chemolithautotrophic bacterium isolated from a terrestrial mud vulcano.</title>
        <authorList>
            <person name="Ratnikova N.M."/>
            <person name="Slobodkin A.I."/>
            <person name="Merkel A.Y."/>
            <person name="Novikov A."/>
            <person name="Bonch-Osmolovskaya E.A."/>
            <person name="Slobodkina G.B."/>
        </authorList>
    </citation>
    <scope>NUCLEOTIDE SEQUENCE [LARGE SCALE GENOMIC DNA]</scope>
    <source>
        <strain evidence="9 10">SN118</strain>
    </source>
</reference>
<feature type="transmembrane region" description="Helical" evidence="8">
    <location>
        <begin position="918"/>
        <end position="938"/>
    </location>
</feature>
<evidence type="ECO:0000256" key="2">
    <source>
        <dbReference type="ARBA" id="ARBA00010942"/>
    </source>
</evidence>
<dbReference type="Gene3D" id="3.30.2090.10">
    <property type="entry name" value="Multidrug efflux transporter AcrB TolC docking domain, DN and DC subdomains"/>
    <property type="match status" value="2"/>
</dbReference>
<comment type="caution">
    <text evidence="9">The sequence shown here is derived from an EMBL/GenBank/DDBJ whole genome shotgun (WGS) entry which is preliminary data.</text>
</comment>
<dbReference type="Gene3D" id="3.30.70.1320">
    <property type="entry name" value="Multidrug efflux transporter AcrB pore domain like"/>
    <property type="match status" value="1"/>
</dbReference>
<dbReference type="AlphaFoldDB" id="A0A4V6X6A5"/>
<dbReference type="Gene3D" id="1.20.1640.10">
    <property type="entry name" value="Multidrug efflux transporter AcrB transmembrane domain"/>
    <property type="match status" value="2"/>
</dbReference>
<feature type="transmembrane region" description="Helical" evidence="8">
    <location>
        <begin position="387"/>
        <end position="408"/>
    </location>
</feature>
<dbReference type="SUPFAM" id="SSF82693">
    <property type="entry name" value="Multidrug efflux transporter AcrB pore domain, PN1, PN2, PC1 and PC2 subdomains"/>
    <property type="match status" value="3"/>
</dbReference>
<name>A0A4V6X6A5_9BACT</name>
<dbReference type="EMBL" id="SZPX01000001">
    <property type="protein sequence ID" value="TKI70933.1"/>
    <property type="molecule type" value="Genomic_DNA"/>
</dbReference>
<organism evidence="9 10">
    <name type="scientific">Sulfurimonas crateris</name>
    <dbReference type="NCBI Taxonomy" id="2574727"/>
    <lineage>
        <taxon>Bacteria</taxon>
        <taxon>Pseudomonadati</taxon>
        <taxon>Campylobacterota</taxon>
        <taxon>Epsilonproteobacteria</taxon>
        <taxon>Campylobacterales</taxon>
        <taxon>Sulfurimonadaceae</taxon>
        <taxon>Sulfurimonas</taxon>
    </lineage>
</organism>
<dbReference type="InterPro" id="IPR004763">
    <property type="entry name" value="CusA-like"/>
</dbReference>
<feature type="transmembrane region" description="Helical" evidence="8">
    <location>
        <begin position="990"/>
        <end position="1014"/>
    </location>
</feature>
<feature type="transmembrane region" description="Helical" evidence="8">
    <location>
        <begin position="887"/>
        <end position="906"/>
    </location>
</feature>
<feature type="transmembrane region" description="Helical" evidence="8">
    <location>
        <begin position="428"/>
        <end position="452"/>
    </location>
</feature>
<dbReference type="SUPFAM" id="SSF82866">
    <property type="entry name" value="Multidrug efflux transporter AcrB transmembrane domain"/>
    <property type="match status" value="2"/>
</dbReference>
<proteinExistence type="inferred from homology"/>
<keyword evidence="10" id="KW-1185">Reference proteome</keyword>
<dbReference type="GO" id="GO:0005886">
    <property type="term" value="C:plasma membrane"/>
    <property type="evidence" value="ECO:0007669"/>
    <property type="project" value="UniProtKB-SubCell"/>
</dbReference>
<gene>
    <name evidence="9" type="ORF">FCU45_00650</name>
</gene>
<dbReference type="Gene3D" id="3.30.70.1440">
    <property type="entry name" value="Multidrug efflux transporter AcrB pore domain"/>
    <property type="match status" value="1"/>
</dbReference>
<keyword evidence="5 8" id="KW-0812">Transmembrane</keyword>
<dbReference type="Proteomes" id="UP000309561">
    <property type="component" value="Unassembled WGS sequence"/>
</dbReference>
<dbReference type="PRINTS" id="PR00702">
    <property type="entry name" value="ACRIFLAVINRP"/>
</dbReference>
<comment type="subcellular location">
    <subcellularLocation>
        <location evidence="1">Cell membrane</location>
        <topology evidence="1">Multi-pass membrane protein</topology>
    </subcellularLocation>
</comment>
<dbReference type="InterPro" id="IPR027463">
    <property type="entry name" value="AcrB_DN_DC_subdom"/>
</dbReference>
<evidence type="ECO:0000256" key="7">
    <source>
        <dbReference type="ARBA" id="ARBA00023136"/>
    </source>
</evidence>
<sequence length="1025" mass="113295">MMRQLISFALSQRLFTSLLALVILGFGIKSYNNLAVDAFPDISPTQVKIIMKSSGMTPDEVESRIVIPVEMGMLGIPYQTIIRSTSKYGICDIAIDFEEGTDIYWARQQVSERLNAIMDELPANLEGGLAPISTPLSEILMFTIESPTLDLIQKRSLLDWVIAPQIRSINGVAEVNSLGGKVKTYEVTPRLDMMRTYQITLEQLLETLEKNNLNDGAGRVTQGVNSVLVRSVGRINDIYDIENLSVTTIANKPIYIKDIADVHIGHLTRAGFSTKNGNGEAVQGIVLGLKGANTQKVVKEAKEKLLKMESMLPVDTKIEIFYDRSSLVDLATDTVKNSLVEATVLIIIVLLLLLGNFASAFSVALILPFALLMSFIAMDYFDLSANLMSLGGLAIAIGILVDSAVVMVEHITAELGNEKRKNEKKTHIIYHAAVEMAPSIVTGVLIIIIVFMPLLTLEGLEGKLFKPVALSIVFALFSSLILALTLIPVLSSFILKIRPDKESWLIQILLKFFKPTLDYAIKHATVVFVTVFLLFGFSLYLASKTGKAFMPTMDEGTMIVMIESLPSISLEESIELNNKIQTKLMRDVPEISSIVARTGTDELGLDPMSLNDTDTFFILKPQEEWREPSKEWVKNEIRKSLDEMRGVEYVFTQPIEMRISEMLTGVRGDLAIDIFGESHDELERIAQEIKTILEKTEGSRDVYKKSNEGVEYLELSFNKEALGYYGVSEQEIALFMKTMVNGTQVGIIQEEMRRIDLMVKGNSAMQNSLNTLESLYYTLGDGRSVPLKALVTFSKTTGSVQIEHENGYRKTVVQSNVENRDLVGFVEDVKAQIEQNVNLPEGYYIAYGGEFENQQRAAAKLMIIVPIALFLIFILLFVSFNSITQALLVLINVPLALIGGFAGLYLSGEYLSVPASVGFIALLGIAVLNGVVLVNTFNHLVDNGYRVIDAVRQGTLKRFRPVLMTATIAAFGLVPLLFATGPGSEIQKPLAIVVINGLISSTLLTLIVLPLLYLKFTKESDLEKP</sequence>
<dbReference type="Gene3D" id="3.30.70.1430">
    <property type="entry name" value="Multidrug efflux transporter AcrB pore domain"/>
    <property type="match status" value="2"/>
</dbReference>
<feature type="transmembrane region" description="Helical" evidence="8">
    <location>
        <begin position="472"/>
        <end position="495"/>
    </location>
</feature>
<evidence type="ECO:0000256" key="5">
    <source>
        <dbReference type="ARBA" id="ARBA00022692"/>
    </source>
</evidence>
<accession>A0A4V6X6A5</accession>
<dbReference type="OrthoDB" id="9798415at2"/>
<comment type="similarity">
    <text evidence="2">Belongs to the resistance-nodulation-cell division (RND) (TC 2.A.6) family.</text>
</comment>
<keyword evidence="6 8" id="KW-1133">Transmembrane helix</keyword>
<feature type="transmembrane region" description="Helical" evidence="8">
    <location>
        <begin position="516"/>
        <end position="541"/>
    </location>
</feature>
<evidence type="ECO:0000313" key="10">
    <source>
        <dbReference type="Proteomes" id="UP000309561"/>
    </source>
</evidence>
<keyword evidence="4" id="KW-1003">Cell membrane</keyword>
<dbReference type="Pfam" id="PF00873">
    <property type="entry name" value="ACR_tran"/>
    <property type="match status" value="1"/>
</dbReference>
<evidence type="ECO:0000256" key="4">
    <source>
        <dbReference type="ARBA" id="ARBA00022475"/>
    </source>
</evidence>
<dbReference type="NCBIfam" id="TIGR00914">
    <property type="entry name" value="2A0601"/>
    <property type="match status" value="1"/>
</dbReference>
<dbReference type="GO" id="GO:0008324">
    <property type="term" value="F:monoatomic cation transmembrane transporter activity"/>
    <property type="evidence" value="ECO:0007669"/>
    <property type="project" value="InterPro"/>
</dbReference>
<dbReference type="PANTHER" id="PTHR32063:SF68">
    <property type="entry name" value="PROBALE CATION EFFLUX SYSTEM PROTEIN"/>
    <property type="match status" value="1"/>
</dbReference>
<feature type="transmembrane region" description="Helical" evidence="8">
    <location>
        <begin position="959"/>
        <end position="978"/>
    </location>
</feature>
<evidence type="ECO:0000256" key="3">
    <source>
        <dbReference type="ARBA" id="ARBA00022448"/>
    </source>
</evidence>
<dbReference type="PANTHER" id="PTHR32063">
    <property type="match status" value="1"/>
</dbReference>
<feature type="transmembrane region" description="Helical" evidence="8">
    <location>
        <begin position="861"/>
        <end position="880"/>
    </location>
</feature>
<dbReference type="GO" id="GO:0042910">
    <property type="term" value="F:xenobiotic transmembrane transporter activity"/>
    <property type="evidence" value="ECO:0007669"/>
    <property type="project" value="TreeGrafter"/>
</dbReference>
<evidence type="ECO:0000256" key="6">
    <source>
        <dbReference type="ARBA" id="ARBA00022989"/>
    </source>
</evidence>
<protein>
    <submittedName>
        <fullName evidence="9">Efflux RND transporter permease subunit</fullName>
    </submittedName>
</protein>
<keyword evidence="7 8" id="KW-0472">Membrane</keyword>
<keyword evidence="3" id="KW-0813">Transport</keyword>
<dbReference type="SUPFAM" id="SSF82714">
    <property type="entry name" value="Multidrug efflux transporter AcrB TolC docking domain, DN and DC subdomains"/>
    <property type="match status" value="2"/>
</dbReference>